<evidence type="ECO:0000313" key="2">
    <source>
        <dbReference type="EMBL" id="KAK9951722.1"/>
    </source>
</evidence>
<feature type="compositionally biased region" description="Low complexity" evidence="1">
    <location>
        <begin position="218"/>
        <end position="234"/>
    </location>
</feature>
<accession>A0AAW1YSQ0</accession>
<gene>
    <name evidence="2" type="ORF">M0R45_007158</name>
</gene>
<sequence>MGYVDGSIPEPSQTITTIATQTEPAREVLNPKYEDRLIVDQQIVSLITTSLTESVSQLTIGFDTSKGIWDCLASHFSQRSAASASSLKLQLLELTKGSQSIDDYLRHAKLFADQLAAIKKPVSDEDLVLATLHGLGPDYLMLRTALSQQSSLPNFTELRARILAFDAQQPRHQEQGTATALFHSSNTRRENRPQNGRNFNSNGRNFGRSKRFNSVRNSQQQQSSFPSPQFQAQQ</sequence>
<name>A0AAW1YSQ0_RUBAR</name>
<protein>
    <submittedName>
        <fullName evidence="2">Uncharacterized protein</fullName>
    </submittedName>
</protein>
<dbReference type="PANTHER" id="PTHR47481:SF31">
    <property type="entry name" value="OS01G0873500 PROTEIN"/>
    <property type="match status" value="1"/>
</dbReference>
<comment type="caution">
    <text evidence="2">The sequence shown here is derived from an EMBL/GenBank/DDBJ whole genome shotgun (WGS) entry which is preliminary data.</text>
</comment>
<dbReference type="AlphaFoldDB" id="A0AAW1YSQ0"/>
<dbReference type="EMBL" id="JBEDUW010000001">
    <property type="protein sequence ID" value="KAK9951722.1"/>
    <property type="molecule type" value="Genomic_DNA"/>
</dbReference>
<organism evidence="2 3">
    <name type="scientific">Rubus argutus</name>
    <name type="common">Southern blackberry</name>
    <dbReference type="NCBI Taxonomy" id="59490"/>
    <lineage>
        <taxon>Eukaryota</taxon>
        <taxon>Viridiplantae</taxon>
        <taxon>Streptophyta</taxon>
        <taxon>Embryophyta</taxon>
        <taxon>Tracheophyta</taxon>
        <taxon>Spermatophyta</taxon>
        <taxon>Magnoliopsida</taxon>
        <taxon>eudicotyledons</taxon>
        <taxon>Gunneridae</taxon>
        <taxon>Pentapetalae</taxon>
        <taxon>rosids</taxon>
        <taxon>fabids</taxon>
        <taxon>Rosales</taxon>
        <taxon>Rosaceae</taxon>
        <taxon>Rosoideae</taxon>
        <taxon>Rosoideae incertae sedis</taxon>
        <taxon>Rubus</taxon>
    </lineage>
</organism>
<keyword evidence="3" id="KW-1185">Reference proteome</keyword>
<feature type="compositionally biased region" description="Low complexity" evidence="1">
    <location>
        <begin position="195"/>
        <end position="206"/>
    </location>
</feature>
<feature type="region of interest" description="Disordered" evidence="1">
    <location>
        <begin position="168"/>
        <end position="234"/>
    </location>
</feature>
<dbReference type="Pfam" id="PF14223">
    <property type="entry name" value="Retrotran_gag_2"/>
    <property type="match status" value="1"/>
</dbReference>
<evidence type="ECO:0000313" key="3">
    <source>
        <dbReference type="Proteomes" id="UP001457282"/>
    </source>
</evidence>
<evidence type="ECO:0000256" key="1">
    <source>
        <dbReference type="SAM" id="MobiDB-lite"/>
    </source>
</evidence>
<dbReference type="PANTHER" id="PTHR47481">
    <property type="match status" value="1"/>
</dbReference>
<dbReference type="Proteomes" id="UP001457282">
    <property type="component" value="Unassembled WGS sequence"/>
</dbReference>
<feature type="compositionally biased region" description="Polar residues" evidence="1">
    <location>
        <begin position="175"/>
        <end position="185"/>
    </location>
</feature>
<proteinExistence type="predicted"/>
<reference evidence="2 3" key="1">
    <citation type="journal article" date="2023" name="G3 (Bethesda)">
        <title>A chromosome-length genome assembly and annotation of blackberry (Rubus argutus, cv. 'Hillquist').</title>
        <authorList>
            <person name="Bruna T."/>
            <person name="Aryal R."/>
            <person name="Dudchenko O."/>
            <person name="Sargent D.J."/>
            <person name="Mead D."/>
            <person name="Buti M."/>
            <person name="Cavallini A."/>
            <person name="Hytonen T."/>
            <person name="Andres J."/>
            <person name="Pham M."/>
            <person name="Weisz D."/>
            <person name="Mascagni F."/>
            <person name="Usai G."/>
            <person name="Natali L."/>
            <person name="Bassil N."/>
            <person name="Fernandez G.E."/>
            <person name="Lomsadze A."/>
            <person name="Armour M."/>
            <person name="Olukolu B."/>
            <person name="Poorten T."/>
            <person name="Britton C."/>
            <person name="Davik J."/>
            <person name="Ashrafi H."/>
            <person name="Aiden E.L."/>
            <person name="Borodovsky M."/>
            <person name="Worthington M."/>
        </authorList>
    </citation>
    <scope>NUCLEOTIDE SEQUENCE [LARGE SCALE GENOMIC DNA]</scope>
    <source>
        <strain evidence="2">PI 553951</strain>
    </source>
</reference>